<keyword evidence="2" id="KW-1133">Transmembrane helix</keyword>
<dbReference type="EMBL" id="JACOOQ010000016">
    <property type="protein sequence ID" value="MBC5640756.1"/>
    <property type="molecule type" value="Genomic_DNA"/>
</dbReference>
<gene>
    <name evidence="3" type="ORF">H8R92_10050</name>
</gene>
<dbReference type="AlphaFoldDB" id="A0A8I0AA78"/>
<accession>A0A8I0AA78</accession>
<comment type="caution">
    <text evidence="3">The sequence shown here is derived from an EMBL/GenBank/DDBJ whole genome shotgun (WGS) entry which is preliminary data.</text>
</comment>
<feature type="transmembrane region" description="Helical" evidence="2">
    <location>
        <begin position="40"/>
        <end position="63"/>
    </location>
</feature>
<dbReference type="InterPro" id="IPR010540">
    <property type="entry name" value="CmpB_TMEM229"/>
</dbReference>
<dbReference type="Proteomes" id="UP000662088">
    <property type="component" value="Unassembled WGS sequence"/>
</dbReference>
<protein>
    <submittedName>
        <fullName evidence="3">Putative ABC transporter permease</fullName>
    </submittedName>
</protein>
<feature type="coiled-coil region" evidence="1">
    <location>
        <begin position="171"/>
        <end position="202"/>
    </location>
</feature>
<keyword evidence="4" id="KW-1185">Reference proteome</keyword>
<feature type="transmembrane region" description="Helical" evidence="2">
    <location>
        <begin position="69"/>
        <end position="89"/>
    </location>
</feature>
<keyword evidence="1" id="KW-0175">Coiled coil</keyword>
<evidence type="ECO:0000313" key="3">
    <source>
        <dbReference type="EMBL" id="MBC5640756.1"/>
    </source>
</evidence>
<dbReference type="Pfam" id="PF06541">
    <property type="entry name" value="ABC_trans_CmpB"/>
    <property type="match status" value="1"/>
</dbReference>
<evidence type="ECO:0000256" key="2">
    <source>
        <dbReference type="SAM" id="Phobius"/>
    </source>
</evidence>
<feature type="transmembrane region" description="Helical" evidence="2">
    <location>
        <begin position="6"/>
        <end position="28"/>
    </location>
</feature>
<reference evidence="3" key="1">
    <citation type="submission" date="2020-08" db="EMBL/GenBank/DDBJ databases">
        <title>Genome public.</title>
        <authorList>
            <person name="Liu C."/>
            <person name="Sun Q."/>
        </authorList>
    </citation>
    <scope>NUCLEOTIDE SEQUENCE</scope>
    <source>
        <strain evidence="3">NSJ-42</strain>
    </source>
</reference>
<proteinExistence type="predicted"/>
<sequence>MGLYNIYQWLIFFYIYCFLGWCIESTIVSVESKKMINRGFLSGPLLPIYGLGAVLVLFITLPFRGNLLAVYFVGMIGATILEYFTGWLMETIFKVKYWDYSYYKIQYKGRICLVCSLFWGVLSILLIQFVHKPIERYVLLLDDRFVMIISIVVTLFVIADTITSIKATIDINKLMEKSEKALSEIKELKSEIELILNNASNQLYYIKDGNEGDISEFSNKIKTSVDTLKDKIEGLSNGIRKEVAKLSFIKERLVQGYPTAYSTKFNYKFRNFKEEILKKHSNEDVEIENRKNLILQKLEEIRKKYN</sequence>
<feature type="transmembrane region" description="Helical" evidence="2">
    <location>
        <begin position="145"/>
        <end position="165"/>
    </location>
</feature>
<evidence type="ECO:0000256" key="1">
    <source>
        <dbReference type="SAM" id="Coils"/>
    </source>
</evidence>
<evidence type="ECO:0000313" key="4">
    <source>
        <dbReference type="Proteomes" id="UP000662088"/>
    </source>
</evidence>
<dbReference type="RefSeq" id="WP_186835375.1">
    <property type="nucleotide sequence ID" value="NZ_JACOOQ010000016.1"/>
</dbReference>
<organism evidence="3 4">
    <name type="scientific">Clostridium lentum</name>
    <dbReference type="NCBI Taxonomy" id="2763037"/>
    <lineage>
        <taxon>Bacteria</taxon>
        <taxon>Bacillati</taxon>
        <taxon>Bacillota</taxon>
        <taxon>Clostridia</taxon>
        <taxon>Eubacteriales</taxon>
        <taxon>Clostridiaceae</taxon>
        <taxon>Clostridium</taxon>
    </lineage>
</organism>
<keyword evidence="2" id="KW-0472">Membrane</keyword>
<name>A0A8I0AA78_9CLOT</name>
<feature type="transmembrane region" description="Helical" evidence="2">
    <location>
        <begin position="110"/>
        <end position="130"/>
    </location>
</feature>
<keyword evidence="2" id="KW-0812">Transmembrane</keyword>